<evidence type="ECO:0000256" key="2">
    <source>
        <dbReference type="SAM" id="MobiDB-lite"/>
    </source>
</evidence>
<dbReference type="EC" id="5.6.2.3" evidence="1"/>
<evidence type="ECO:0000256" key="1">
    <source>
        <dbReference type="RuleBase" id="RU363044"/>
    </source>
</evidence>
<evidence type="ECO:0000313" key="4">
    <source>
        <dbReference type="EMBL" id="CAK9046867.1"/>
    </source>
</evidence>
<dbReference type="PANTHER" id="PTHR47642">
    <property type="entry name" value="ATP-DEPENDENT DNA HELICASE"/>
    <property type="match status" value="1"/>
</dbReference>
<keyword evidence="1" id="KW-0227">DNA damage</keyword>
<keyword evidence="1" id="KW-0233">DNA recombination</keyword>
<dbReference type="Pfam" id="PF05970">
    <property type="entry name" value="PIF1"/>
    <property type="match status" value="1"/>
</dbReference>
<keyword evidence="1" id="KW-0234">DNA repair</keyword>
<organism evidence="4 5">
    <name type="scientific">Durusdinium trenchii</name>
    <dbReference type="NCBI Taxonomy" id="1381693"/>
    <lineage>
        <taxon>Eukaryota</taxon>
        <taxon>Sar</taxon>
        <taxon>Alveolata</taxon>
        <taxon>Dinophyceae</taxon>
        <taxon>Suessiales</taxon>
        <taxon>Symbiodiniaceae</taxon>
        <taxon>Durusdinium</taxon>
    </lineage>
</organism>
<feature type="domain" description="DNA helicase Pif1-like DEAD-box helicase" evidence="3">
    <location>
        <begin position="21"/>
        <end position="162"/>
    </location>
</feature>
<sequence length="908" mass="102079">MKAEMQPAEGATPEPLRWALHGGPGTGKSHTLKLIREELFEQIAGWTRGSQYQIVTLQAVMANDLDGDTIHHALGLNWQSASDDKISGSKFLDLSAKAVQWRWLIIDEISMVSAELLARLDLRCRELVRDLAQSKYARGSAHARPFGGLNVILSGDLWQLPPPRGTFLGEVPWEMLTSGKSRKVAHTVHGQELVWGSVGEKSVVQGLTELVQCERTRDVWLQHVQKEIRDGRLAADSHAFLHGQDTSVPGSWSGEALECGNATCRKLMQGKYTPAHIRLHECPRCKEERASKKRVVDTAGHMVEVEKRDRAKAIFATNAVKYHVNKLRAQDWAQRQGQEVQYAIAKDTISSRALQEKPDLGREKLTWLQRHDQDCGGLYGVLPLCVGMPVTATDHLDRRRGILKGCPGKVVGWSWRKEQEIAQDQKTHIWNQPPTCIFVQFTTKTQWRVQGLDKDNVFPVTLQRQPWHIDKGRSRPMLRVVRRQFPLAPGFATTAHAAQGQTYAEGAITDMQLGEGGDPMTAYIAVTRVRDREGLYIYRPFDASPYQKGCSVGRALLLQTWRGDCIDWATLRTRYREEAACSECRERKPKSGYTAGQWKREAAARVCRECVRNHAANNTPWQCSVCKAWQDEAAFAKQYARPPCTFYRVCHTCEVQKPCCKCGVAKPASAFGASAWKARHADRRCCKDCAVKVTGHWRCGVCSEQKAREHFSAWTRQSTRQNGKQRCNPCVQATEIRAAAKKAKGRLYKLRVQDKRQQVIRCSRAESPDSVRPLLRRSVCRQAIRRATAWQTKAPVRSTVRTGEIEHRRACGNRFRVKDGHVDEPAQPTPRKTQPRAQTTQAAQAARPQQETQATARAAKETNAAPAKAELESKNCLSFDISKSPEHGRSPAKVVPWSMKIPFERAGS</sequence>
<comment type="catalytic activity">
    <reaction evidence="1">
        <text>ATP + H2O = ADP + phosphate + H(+)</text>
        <dbReference type="Rhea" id="RHEA:13065"/>
        <dbReference type="ChEBI" id="CHEBI:15377"/>
        <dbReference type="ChEBI" id="CHEBI:15378"/>
        <dbReference type="ChEBI" id="CHEBI:30616"/>
        <dbReference type="ChEBI" id="CHEBI:43474"/>
        <dbReference type="ChEBI" id="CHEBI:456216"/>
        <dbReference type="EC" id="5.6.2.3"/>
    </reaction>
</comment>
<protein>
    <recommendedName>
        <fullName evidence="1">ATP-dependent DNA helicase</fullName>
        <ecNumber evidence="1">5.6.2.3</ecNumber>
    </recommendedName>
</protein>
<comment type="similarity">
    <text evidence="1">Belongs to the helicase family.</text>
</comment>
<dbReference type="InterPro" id="IPR010285">
    <property type="entry name" value="DNA_helicase_pif1-like_DEAD"/>
</dbReference>
<feature type="region of interest" description="Disordered" evidence="2">
    <location>
        <begin position="813"/>
        <end position="908"/>
    </location>
</feature>
<keyword evidence="5" id="KW-1185">Reference proteome</keyword>
<name>A0ABP0M820_9DINO</name>
<evidence type="ECO:0000313" key="5">
    <source>
        <dbReference type="Proteomes" id="UP001642484"/>
    </source>
</evidence>
<feature type="compositionally biased region" description="Low complexity" evidence="2">
    <location>
        <begin position="829"/>
        <end position="868"/>
    </location>
</feature>
<dbReference type="EMBL" id="CAXAMN010015903">
    <property type="protein sequence ID" value="CAK9046867.1"/>
    <property type="molecule type" value="Genomic_DNA"/>
</dbReference>
<comment type="caution">
    <text evidence="4">The sequence shown here is derived from an EMBL/GenBank/DDBJ whole genome shotgun (WGS) entry which is preliminary data.</text>
</comment>
<keyword evidence="1" id="KW-0547">Nucleotide-binding</keyword>
<accession>A0ABP0M820</accession>
<gene>
    <name evidence="4" type="ORF">CCMP2556_LOCUS24334</name>
</gene>
<keyword evidence="1" id="KW-0067">ATP-binding</keyword>
<dbReference type="Proteomes" id="UP001642484">
    <property type="component" value="Unassembled WGS sequence"/>
</dbReference>
<dbReference type="Gene3D" id="3.40.50.300">
    <property type="entry name" value="P-loop containing nucleotide triphosphate hydrolases"/>
    <property type="match status" value="1"/>
</dbReference>
<dbReference type="InterPro" id="IPR051055">
    <property type="entry name" value="PIF1_helicase"/>
</dbReference>
<proteinExistence type="inferred from homology"/>
<dbReference type="SUPFAM" id="SSF52540">
    <property type="entry name" value="P-loop containing nucleoside triphosphate hydrolases"/>
    <property type="match status" value="2"/>
</dbReference>
<keyword evidence="1" id="KW-0378">Hydrolase</keyword>
<comment type="cofactor">
    <cofactor evidence="1">
        <name>Mg(2+)</name>
        <dbReference type="ChEBI" id="CHEBI:18420"/>
    </cofactor>
</comment>
<evidence type="ECO:0000259" key="3">
    <source>
        <dbReference type="Pfam" id="PF05970"/>
    </source>
</evidence>
<keyword evidence="1" id="KW-0347">Helicase</keyword>
<dbReference type="InterPro" id="IPR027417">
    <property type="entry name" value="P-loop_NTPase"/>
</dbReference>
<reference evidence="4 5" key="1">
    <citation type="submission" date="2024-02" db="EMBL/GenBank/DDBJ databases">
        <authorList>
            <person name="Chen Y."/>
            <person name="Shah S."/>
            <person name="Dougan E. K."/>
            <person name="Thang M."/>
            <person name="Chan C."/>
        </authorList>
    </citation>
    <scope>NUCLEOTIDE SEQUENCE [LARGE SCALE GENOMIC DNA]</scope>
</reference>
<feature type="region of interest" description="Disordered" evidence="2">
    <location>
        <begin position="1"/>
        <end position="24"/>
    </location>
</feature>